<keyword evidence="2" id="KW-1185">Reference proteome</keyword>
<dbReference type="GO" id="GO:0016853">
    <property type="term" value="F:isomerase activity"/>
    <property type="evidence" value="ECO:0007669"/>
    <property type="project" value="UniProtKB-KW"/>
</dbReference>
<evidence type="ECO:0000313" key="1">
    <source>
        <dbReference type="EMBL" id="MFC3141968.1"/>
    </source>
</evidence>
<dbReference type="RefSeq" id="WP_275631787.1">
    <property type="nucleotide sequence ID" value="NZ_JARGYD010000002.1"/>
</dbReference>
<keyword evidence="1" id="KW-0413">Isomerase</keyword>
<gene>
    <name evidence="1" type="ORF">ACFOGP_04570</name>
</gene>
<accession>A0ABV7GNW8</accession>
<proteinExistence type="predicted"/>
<comment type="caution">
    <text evidence="1">The sequence shown here is derived from an EMBL/GenBank/DDBJ whole genome shotgun (WGS) entry which is preliminary data.</text>
</comment>
<organism evidence="1 2">
    <name type="scientific">Psychromarinibacter halotolerans</name>
    <dbReference type="NCBI Taxonomy" id="1775175"/>
    <lineage>
        <taxon>Bacteria</taxon>
        <taxon>Pseudomonadati</taxon>
        <taxon>Pseudomonadota</taxon>
        <taxon>Alphaproteobacteria</taxon>
        <taxon>Rhodobacterales</taxon>
        <taxon>Paracoccaceae</taxon>
        <taxon>Psychromarinibacter</taxon>
    </lineage>
</organism>
<name>A0ABV7GNW8_9RHOB</name>
<evidence type="ECO:0000313" key="2">
    <source>
        <dbReference type="Proteomes" id="UP001595632"/>
    </source>
</evidence>
<dbReference type="EMBL" id="JBHRTB010000010">
    <property type="protein sequence ID" value="MFC3141968.1"/>
    <property type="molecule type" value="Genomic_DNA"/>
</dbReference>
<sequence>MPSYSRPDQWVELLFSAKAVGDGGVVRRSVDWVEAEIGRATFVAAVRARGFHLLEAGGQFIVICNRAPMRRLV</sequence>
<reference evidence="2" key="1">
    <citation type="journal article" date="2019" name="Int. J. Syst. Evol. Microbiol.">
        <title>The Global Catalogue of Microorganisms (GCM) 10K type strain sequencing project: providing services to taxonomists for standard genome sequencing and annotation.</title>
        <authorList>
            <consortium name="The Broad Institute Genomics Platform"/>
            <consortium name="The Broad Institute Genome Sequencing Center for Infectious Disease"/>
            <person name="Wu L."/>
            <person name="Ma J."/>
        </authorList>
    </citation>
    <scope>NUCLEOTIDE SEQUENCE [LARGE SCALE GENOMIC DNA]</scope>
    <source>
        <strain evidence="2">KCTC 52366</strain>
    </source>
</reference>
<dbReference type="Proteomes" id="UP001595632">
    <property type="component" value="Unassembled WGS sequence"/>
</dbReference>
<protein>
    <submittedName>
        <fullName evidence="1">N-(5'-phosphoribosyl)anthranilate isomerase</fullName>
    </submittedName>
</protein>